<sequence>MYDAPNRPDEPEVVRDQDDNSHLIPDIPAAHPDNDVEELDAVHLDKATQASRFSDPANWRVGERDFQSEDRASSTRPSRKRITSSQPTQRRASLSQDRPRMDIRSQTDYIIEPRHRDRDPDDDHSLDPDHSDEIQPPSDTDFSRTTFQDDPFFSSIASDSEQENKSRINYKSKGPSSRQKKKRRESSQEGTSPIHESPYSHLPSRQVSSATANAESLSYNAYTDVLQSQARGDGGGLRTIVDLLRDSEGNPIVIEKAALVIGLLSEKDAATRDAFGQFAAVQTLIQCLSMRITARFDRSLIVKNVTFALTCLLRDSPRNLRLFEMFDGPYKMGKAAASDRYENKPDIPKYALRALSELKYYPQSAESVNSIRTDRLTRSSTVSRTVLYVLRAMSLHEYRTEIQECGLDALRTLISRSGSGSIDSEIVRKSTQSIGTAFKMHKESAEVRWQSLTLLCDLEGRREDFFSVDLDVECFFGALRAVVSDAARENEKLTSDTANTSLVGLLKRAITVAVNVGWRRKEFTERAVDAGAIETVLEALDFFGKDQEIVDKIYSILRVLLQSDEGKFRMNSVRSACAILAGIETGNQKAAVVLSSVSS</sequence>
<name>R7QDC5_CHOCR</name>
<dbReference type="Proteomes" id="UP000012073">
    <property type="component" value="Unassembled WGS sequence"/>
</dbReference>
<dbReference type="Gramene" id="CDF35788">
    <property type="protein sequence ID" value="CDF35788"/>
    <property type="gene ID" value="CHC_T00004157001"/>
</dbReference>
<accession>R7QDC5</accession>
<evidence type="ECO:0000256" key="1">
    <source>
        <dbReference type="PROSITE-ProRule" id="PRU00259"/>
    </source>
</evidence>
<feature type="compositionally biased region" description="Basic and acidic residues" evidence="2">
    <location>
        <begin position="61"/>
        <end position="73"/>
    </location>
</feature>
<dbReference type="RefSeq" id="XP_005715607.1">
    <property type="nucleotide sequence ID" value="XM_005715550.1"/>
</dbReference>
<evidence type="ECO:0000256" key="2">
    <source>
        <dbReference type="SAM" id="MobiDB-lite"/>
    </source>
</evidence>
<dbReference type="PROSITE" id="PS50176">
    <property type="entry name" value="ARM_REPEAT"/>
    <property type="match status" value="1"/>
</dbReference>
<dbReference type="Gene3D" id="1.25.10.10">
    <property type="entry name" value="Leucine-rich Repeat Variant"/>
    <property type="match status" value="1"/>
</dbReference>
<feature type="compositionally biased region" description="Basic and acidic residues" evidence="2">
    <location>
        <begin position="97"/>
        <end position="133"/>
    </location>
</feature>
<reference evidence="4" key="1">
    <citation type="journal article" date="2013" name="Proc. Natl. Acad. Sci. U.S.A.">
        <title>Genome structure and metabolic features in the red seaweed Chondrus crispus shed light on evolution of the Archaeplastida.</title>
        <authorList>
            <person name="Collen J."/>
            <person name="Porcel B."/>
            <person name="Carre W."/>
            <person name="Ball S.G."/>
            <person name="Chaparro C."/>
            <person name="Tonon T."/>
            <person name="Barbeyron T."/>
            <person name="Michel G."/>
            <person name="Noel B."/>
            <person name="Valentin K."/>
            <person name="Elias M."/>
            <person name="Artiguenave F."/>
            <person name="Arun A."/>
            <person name="Aury J.M."/>
            <person name="Barbosa-Neto J.F."/>
            <person name="Bothwell J.H."/>
            <person name="Bouget F.Y."/>
            <person name="Brillet L."/>
            <person name="Cabello-Hurtado F."/>
            <person name="Capella-Gutierrez S."/>
            <person name="Charrier B."/>
            <person name="Cladiere L."/>
            <person name="Cock J.M."/>
            <person name="Coelho S.M."/>
            <person name="Colleoni C."/>
            <person name="Czjzek M."/>
            <person name="Da Silva C."/>
            <person name="Delage L."/>
            <person name="Denoeud F."/>
            <person name="Deschamps P."/>
            <person name="Dittami S.M."/>
            <person name="Gabaldon T."/>
            <person name="Gachon C.M."/>
            <person name="Groisillier A."/>
            <person name="Herve C."/>
            <person name="Jabbari K."/>
            <person name="Katinka M."/>
            <person name="Kloareg B."/>
            <person name="Kowalczyk N."/>
            <person name="Labadie K."/>
            <person name="Leblanc C."/>
            <person name="Lopez P.J."/>
            <person name="McLachlan D.H."/>
            <person name="Meslet-Cladiere L."/>
            <person name="Moustafa A."/>
            <person name="Nehr Z."/>
            <person name="Nyvall Collen P."/>
            <person name="Panaud O."/>
            <person name="Partensky F."/>
            <person name="Poulain J."/>
            <person name="Rensing S.A."/>
            <person name="Rousvoal S."/>
            <person name="Samson G."/>
            <person name="Symeonidi A."/>
            <person name="Weissenbach J."/>
            <person name="Zambounis A."/>
            <person name="Wincker P."/>
            <person name="Boyen C."/>
        </authorList>
    </citation>
    <scope>NUCLEOTIDE SEQUENCE [LARGE SCALE GENOMIC DNA]</scope>
    <source>
        <strain evidence="4">cv. Stackhouse</strain>
    </source>
</reference>
<dbReference type="AlphaFoldDB" id="R7QDC5"/>
<dbReference type="InterPro" id="IPR016024">
    <property type="entry name" value="ARM-type_fold"/>
</dbReference>
<feature type="region of interest" description="Disordered" evidence="2">
    <location>
        <begin position="47"/>
        <end position="209"/>
    </location>
</feature>
<feature type="compositionally biased region" description="Basic and acidic residues" evidence="2">
    <location>
        <begin position="1"/>
        <end position="21"/>
    </location>
</feature>
<evidence type="ECO:0000313" key="4">
    <source>
        <dbReference type="Proteomes" id="UP000012073"/>
    </source>
</evidence>
<feature type="compositionally biased region" description="Polar residues" evidence="2">
    <location>
        <begin position="137"/>
        <end position="148"/>
    </location>
</feature>
<proteinExistence type="predicted"/>
<dbReference type="OrthoDB" id="10431730at2759"/>
<dbReference type="InterPro" id="IPR011989">
    <property type="entry name" value="ARM-like"/>
</dbReference>
<dbReference type="EMBL" id="HG001747">
    <property type="protein sequence ID" value="CDF35788.1"/>
    <property type="molecule type" value="Genomic_DNA"/>
</dbReference>
<feature type="region of interest" description="Disordered" evidence="2">
    <location>
        <begin position="1"/>
        <end position="34"/>
    </location>
</feature>
<dbReference type="InterPro" id="IPR000225">
    <property type="entry name" value="Armadillo"/>
</dbReference>
<evidence type="ECO:0000313" key="3">
    <source>
        <dbReference type="EMBL" id="CDF35788.1"/>
    </source>
</evidence>
<feature type="repeat" description="ARM" evidence="1">
    <location>
        <begin position="235"/>
        <end position="265"/>
    </location>
</feature>
<gene>
    <name evidence="3" type="ORF">CHC_T00004157001</name>
</gene>
<dbReference type="SUPFAM" id="SSF48371">
    <property type="entry name" value="ARM repeat"/>
    <property type="match status" value="1"/>
</dbReference>
<feature type="compositionally biased region" description="Polar residues" evidence="2">
    <location>
        <begin position="83"/>
        <end position="96"/>
    </location>
</feature>
<protein>
    <submittedName>
        <fullName evidence="3">Uncharacterized protein</fullName>
    </submittedName>
</protein>
<dbReference type="KEGG" id="ccp:CHC_T00004157001"/>
<dbReference type="GeneID" id="17323322"/>
<organism evidence="3 4">
    <name type="scientific">Chondrus crispus</name>
    <name type="common">Carrageen Irish moss</name>
    <name type="synonym">Polymorpha crispa</name>
    <dbReference type="NCBI Taxonomy" id="2769"/>
    <lineage>
        <taxon>Eukaryota</taxon>
        <taxon>Rhodophyta</taxon>
        <taxon>Florideophyceae</taxon>
        <taxon>Rhodymeniophycidae</taxon>
        <taxon>Gigartinales</taxon>
        <taxon>Gigartinaceae</taxon>
        <taxon>Chondrus</taxon>
    </lineage>
</organism>
<keyword evidence="4" id="KW-1185">Reference proteome</keyword>